<dbReference type="PANTHER" id="PTHR37534">
    <property type="entry name" value="TRANSCRIPTIONAL ACTIVATOR PROTEIN UGA3"/>
    <property type="match status" value="1"/>
</dbReference>
<name>A0A8H7HFB9_9AGAM</name>
<dbReference type="Gene3D" id="3.40.50.300">
    <property type="entry name" value="P-loop containing nucleotide triphosphate hydrolases"/>
    <property type="match status" value="1"/>
</dbReference>
<feature type="coiled-coil region" evidence="3">
    <location>
        <begin position="298"/>
        <end position="354"/>
    </location>
</feature>
<comment type="caution">
    <text evidence="5">The sequence shown here is derived from an EMBL/GenBank/DDBJ whole genome shotgun (WGS) entry which is preliminary data.</text>
</comment>
<keyword evidence="3" id="KW-0175">Coiled coil</keyword>
<evidence type="ECO:0000313" key="6">
    <source>
        <dbReference type="Proteomes" id="UP000650582"/>
    </source>
</evidence>
<dbReference type="PANTHER" id="PTHR37534:SF46">
    <property type="entry name" value="ZN(II)2CYS6 TRANSCRIPTION FACTOR (EUROFUNG)"/>
    <property type="match status" value="1"/>
</dbReference>
<dbReference type="EMBL" id="JACYCC010000010">
    <property type="protein sequence ID" value="KAF8686378.1"/>
    <property type="molecule type" value="Genomic_DNA"/>
</dbReference>
<dbReference type="SUPFAM" id="SSF52540">
    <property type="entry name" value="P-loop containing nucleoside triphosphate hydrolases"/>
    <property type="match status" value="1"/>
</dbReference>
<proteinExistence type="predicted"/>
<dbReference type="InterPro" id="IPR027417">
    <property type="entry name" value="P-loop_NTPase"/>
</dbReference>
<dbReference type="GO" id="GO:0005634">
    <property type="term" value="C:nucleus"/>
    <property type="evidence" value="ECO:0007669"/>
    <property type="project" value="UniProtKB-SubCell"/>
</dbReference>
<evidence type="ECO:0000256" key="1">
    <source>
        <dbReference type="ARBA" id="ARBA00004123"/>
    </source>
</evidence>
<feature type="coiled-coil region" evidence="3">
    <location>
        <begin position="222"/>
        <end position="260"/>
    </location>
</feature>
<dbReference type="InterPro" id="IPR021858">
    <property type="entry name" value="Fun_TF"/>
</dbReference>
<dbReference type="Pfam" id="PF01926">
    <property type="entry name" value="MMR_HSR1"/>
    <property type="match status" value="1"/>
</dbReference>
<accession>A0A8H7HFB9</accession>
<dbReference type="AlphaFoldDB" id="A0A8H7HFB9"/>
<feature type="domain" description="G" evidence="4">
    <location>
        <begin position="17"/>
        <end position="78"/>
    </location>
</feature>
<dbReference type="GO" id="GO:0005525">
    <property type="term" value="F:GTP binding"/>
    <property type="evidence" value="ECO:0007669"/>
    <property type="project" value="InterPro"/>
</dbReference>
<sequence>MKIMNTDAMNTDAPKLIALFGATGTGKTTFINDASGENLEVGDDLESCTHEVAPTQVFRIDGQDVVLIDTPGFDDTELSDTEILKRITAFLTSSYKNGYKLTGIIYLHRITDVRVGGISRRTFQILRGLCGQETLTNVLIVTNMWSDPPTAKEIQNEKQLRDNSKFFQPAIGAGARMVRRPYKDTRSALDIIRMLLEKSPVTMKVQRQIVDEGEGFYSTEAAKVLGEELAKMEQKYIKEMEEVKEELRQAKEQNNTQALSELQDFLAQSIAESARLSREIQSLREGFEEERLRWESRVTNAERVRSDAEKRQQEMELELKELQSRADRASGEELRRLERMINEILKKIETLKAYKQSCQSKLYAFRLPALKLTVGNLQGVKSAMKDDQFARAAPKLIPSVSGPPNIVYLTLKLNPFLFSSQQMSTMDTGLGMSNLELIWNELEELSLTNYSDATSKSPSDEPGSIDHGTLVVNSKLLEYARDYGPKVVWPPAADAFDPEGIMPLAQQSTGVPRIIDDPIFQDVRDFFEKFLTRFFYNYATIHENLHVRIRRRFGASMSLKYGMLGMAALFRSNYEHSVVPTSMQKSTKELHRLTSRMIQLELENDAISPWIKLAGLWELLNYEYFDGILSSYYAHLNQAASVVRLALGSNTIDILKLSGEQTFDLRCIAWADILSSMALARPTLLNYESDIHNRPQYDDSGDPDKGVEWVFGCPDILAILMARTSALRHACISFEEKVECGHEIQQLVCDWKFRPVPAQRSALRVARVASQEIWRHAAILYIHQSILKSDSSNPVVRNSVKLIIQIASTLIPGVNTDCFLAVPYFIAGSFAAVQKDRYTLRSRILTSGNEGFLRHLVVALDDLWKETDAKGRLTTWSERYPPRIVF</sequence>
<dbReference type="InterPro" id="IPR006073">
    <property type="entry name" value="GTP-bd"/>
</dbReference>
<organism evidence="5 6">
    <name type="scientific">Rhizoctonia solani</name>
    <dbReference type="NCBI Taxonomy" id="456999"/>
    <lineage>
        <taxon>Eukaryota</taxon>
        <taxon>Fungi</taxon>
        <taxon>Dikarya</taxon>
        <taxon>Basidiomycota</taxon>
        <taxon>Agaricomycotina</taxon>
        <taxon>Agaricomycetes</taxon>
        <taxon>Cantharellales</taxon>
        <taxon>Ceratobasidiaceae</taxon>
        <taxon>Rhizoctonia</taxon>
    </lineage>
</organism>
<protein>
    <submittedName>
        <fullName evidence="5">50S ribosome-binding GTPase</fullName>
    </submittedName>
</protein>
<evidence type="ECO:0000259" key="4">
    <source>
        <dbReference type="Pfam" id="PF01926"/>
    </source>
</evidence>
<gene>
    <name evidence="5" type="ORF">RHS04_00344</name>
</gene>
<dbReference type="CDD" id="cd00882">
    <property type="entry name" value="Ras_like_GTPase"/>
    <property type="match status" value="1"/>
</dbReference>
<comment type="subcellular location">
    <subcellularLocation>
        <location evidence="1">Nucleus</location>
    </subcellularLocation>
</comment>
<keyword evidence="2" id="KW-0539">Nucleus</keyword>
<evidence type="ECO:0000256" key="3">
    <source>
        <dbReference type="SAM" id="Coils"/>
    </source>
</evidence>
<evidence type="ECO:0000313" key="5">
    <source>
        <dbReference type="EMBL" id="KAF8686378.1"/>
    </source>
</evidence>
<evidence type="ECO:0000256" key="2">
    <source>
        <dbReference type="ARBA" id="ARBA00023242"/>
    </source>
</evidence>
<dbReference type="Pfam" id="PF11951">
    <property type="entry name" value="Fungal_trans_2"/>
    <property type="match status" value="1"/>
</dbReference>
<dbReference type="Proteomes" id="UP000650582">
    <property type="component" value="Unassembled WGS sequence"/>
</dbReference>
<reference evidence="5" key="1">
    <citation type="submission" date="2020-09" db="EMBL/GenBank/DDBJ databases">
        <title>Comparative genome analyses of four rice-infecting Rhizoctonia solani isolates reveal extensive enrichment of homogalacturonan modification genes.</title>
        <authorList>
            <person name="Lee D.-Y."/>
            <person name="Jeon J."/>
            <person name="Kim K.-T."/>
            <person name="Cheong K."/>
            <person name="Song H."/>
            <person name="Choi G."/>
            <person name="Ko J."/>
            <person name="Opiyo S.O."/>
            <person name="Zuo S."/>
            <person name="Madhav S."/>
            <person name="Lee Y.-H."/>
            <person name="Wang G.-L."/>
        </authorList>
    </citation>
    <scope>NUCLEOTIDE SEQUENCE</scope>
    <source>
        <strain evidence="5">AG1-IA YN-7</strain>
    </source>
</reference>